<dbReference type="Proteomes" id="UP000244224">
    <property type="component" value="Unassembled WGS sequence"/>
</dbReference>
<comment type="caution">
    <text evidence="2">The sequence shown here is derived from an EMBL/GenBank/DDBJ whole genome shotgun (WGS) entry which is preliminary data.</text>
</comment>
<name>A0A2T6B912_9RHOB</name>
<keyword evidence="1" id="KW-1133">Transmembrane helix</keyword>
<evidence type="ECO:0000313" key="2">
    <source>
        <dbReference type="EMBL" id="PTX52546.1"/>
    </source>
</evidence>
<keyword evidence="1" id="KW-0472">Membrane</keyword>
<proteinExistence type="predicted"/>
<reference evidence="2 3" key="1">
    <citation type="submission" date="2018-04" db="EMBL/GenBank/DDBJ databases">
        <title>Genomic Encyclopedia of Archaeal and Bacterial Type Strains, Phase II (KMG-II): from individual species to whole genera.</title>
        <authorList>
            <person name="Goeker M."/>
        </authorList>
    </citation>
    <scope>NUCLEOTIDE SEQUENCE [LARGE SCALE GENOMIC DNA]</scope>
    <source>
        <strain evidence="2 3">DSM 21823</strain>
    </source>
</reference>
<keyword evidence="1" id="KW-0812">Transmembrane</keyword>
<evidence type="ECO:0000256" key="1">
    <source>
        <dbReference type="SAM" id="Phobius"/>
    </source>
</evidence>
<protein>
    <submittedName>
        <fullName evidence="2">Uncharacterized protein</fullName>
    </submittedName>
</protein>
<keyword evidence="3" id="KW-1185">Reference proteome</keyword>
<feature type="transmembrane region" description="Helical" evidence="1">
    <location>
        <begin position="42"/>
        <end position="59"/>
    </location>
</feature>
<accession>A0A2T6B912</accession>
<sequence length="75" mass="8299">MRLNPLFFLLRMNWSSGRMRAFDLAIALLSLGYGLWSGSHLLIWVGVGAVILSLINPMGRIQRGLASFRKPAGRG</sequence>
<dbReference type="RefSeq" id="WP_108127963.1">
    <property type="nucleotide sequence ID" value="NZ_QBKP01000002.1"/>
</dbReference>
<gene>
    <name evidence="2" type="ORF">C8N34_102326</name>
</gene>
<evidence type="ECO:0000313" key="3">
    <source>
        <dbReference type="Proteomes" id="UP000244224"/>
    </source>
</evidence>
<dbReference type="EMBL" id="QBKP01000002">
    <property type="protein sequence ID" value="PTX52546.1"/>
    <property type="molecule type" value="Genomic_DNA"/>
</dbReference>
<organism evidence="2 3">
    <name type="scientific">Gemmobacter caeni</name>
    <dbReference type="NCBI Taxonomy" id="589035"/>
    <lineage>
        <taxon>Bacteria</taxon>
        <taxon>Pseudomonadati</taxon>
        <taxon>Pseudomonadota</taxon>
        <taxon>Alphaproteobacteria</taxon>
        <taxon>Rhodobacterales</taxon>
        <taxon>Paracoccaceae</taxon>
        <taxon>Gemmobacter</taxon>
    </lineage>
</organism>
<dbReference type="AlphaFoldDB" id="A0A2T6B912"/>